<keyword evidence="4 13" id="KW-0732">Signal</keyword>
<evidence type="ECO:0000256" key="8">
    <source>
        <dbReference type="ARBA" id="ARBA00023037"/>
    </source>
</evidence>
<dbReference type="PANTHER" id="PTHR23220">
    <property type="entry name" value="INTEGRIN ALPHA"/>
    <property type="match status" value="1"/>
</dbReference>
<feature type="repeat" description="FG-GAP" evidence="12">
    <location>
        <begin position="447"/>
        <end position="509"/>
    </location>
</feature>
<dbReference type="Pfam" id="PF01839">
    <property type="entry name" value="FG-GAP"/>
    <property type="match status" value="2"/>
</dbReference>
<dbReference type="AlphaFoldDB" id="A0A026WZX2"/>
<dbReference type="PANTHER" id="PTHR23220:SF83">
    <property type="entry name" value="INTEGRIN ALPHA-PS3-RELATED"/>
    <property type="match status" value="1"/>
</dbReference>
<keyword evidence="3 13" id="KW-0812">Transmembrane</keyword>
<dbReference type="GO" id="GO:0005178">
    <property type="term" value="F:integrin binding"/>
    <property type="evidence" value="ECO:0007669"/>
    <property type="project" value="TreeGrafter"/>
</dbReference>
<dbReference type="InterPro" id="IPR000413">
    <property type="entry name" value="Integrin_alpha"/>
</dbReference>
<dbReference type="PROSITE" id="PS51470">
    <property type="entry name" value="FG_GAP"/>
    <property type="match status" value="4"/>
</dbReference>
<dbReference type="GO" id="GO:0007157">
    <property type="term" value="P:heterophilic cell-cell adhesion via plasma membrane cell adhesion molecules"/>
    <property type="evidence" value="ECO:0007669"/>
    <property type="project" value="UniProtKB-ARBA"/>
</dbReference>
<feature type="repeat" description="FG-GAP" evidence="12">
    <location>
        <begin position="44"/>
        <end position="105"/>
    </location>
</feature>
<dbReference type="Gene3D" id="1.20.5.930">
    <property type="entry name" value="Bicelle-embedded integrin alpha(iib) transmembrane segment"/>
    <property type="match status" value="1"/>
</dbReference>
<feature type="repeat" description="FG-GAP" evidence="12">
    <location>
        <begin position="320"/>
        <end position="379"/>
    </location>
</feature>
<feature type="signal peptide" evidence="13">
    <location>
        <begin position="1"/>
        <end position="23"/>
    </location>
</feature>
<comment type="similarity">
    <text evidence="2 13">Belongs to the integrin alpha chain family.</text>
</comment>
<sequence>MLRAPANLAVYFHVRSFILIVLTVVKYNPSAYNINARDAKVFPDPVRASGGHGGNYFGFSVALYAGADASLLLVGAPRANSSFLPFVMEPGTVFKCWMNGVCEEWPVDKTGNRPYSFNTKISQIKNNAWIGATIAVENKTEARVVVCAPRWIRNIRGTYNKLNWYVNGICYATLVSNVSAFEREATQNLMPFWEPNYQIVPKNYVNVYYYGMAQIGFSIHMISRHTTQYHVDVVLGSPGTYNWQGDVVLMTAKGNGSFLKPIIPSLEEKRLHSFNYFGYAVTAGTYFSENTISYASSAPRYANGTVIVFDFPSETNQTMNIRTIVYGQVYGEYFGAALTSCDVNNDRRQELIVGAPFWAKDMDEGHVYIYTVRYTSTRRYKNNFKEMQKIPGEIFGGRFGSSVMCLGDIDYDGYGDIAVGAPYEEETGGAVYIFNGNRDGVSRRYSQRLIGREFSPVMRGFGISISEPRDVDGDNHSDIAVGAYLSGDVVLLKSLPVVTVNVTLSYPQRIKLLRNTTFFINLWMSYEGAYVPECLRVIAILQIDQLYGRAAYQAQSSIDGIHRLPYTLLKSRLSRNLFEIHLAEDIQNIIDPLEISVSMQIEDDLRDRNGNSSCVSRNVAVNNASQTEHLIRLPFAVECGEDDVCVADLGVKLSTHSTEGDGYVIGSTSTIPLRIDAYNRGEPAYRTRVRVHTGILTLANIPPECVESSSAGGNLEVICDIGNPLRTNKTLTLQLDTSTLRYDVMKVELWANISTQSDEANWIDNNYAITVHFDADIDIAIVGKAQENLYSYSREDEEKPPSSIRFQHFYEVQKFGVSPIEEAVLTVKVPTHIRRPNGDVAIVEVSDIIGFMNGFRFYCNDITNQSEVFIASSEEVLPRIVASSSVADDSMNASMYESRALYVNCSSNAVQCGQIDCTLGPFLSSLSVARFLVTLDLQLPNFPADTIKDKDIIYYVTEGRVTITQPFNIVQKKGHKPDATSIATTFVGSPVAQKIAVWIITVSVVLGIVLLILLILALVKIGFFNRKKKLELEALKAETDKKYNVVLETTSSKEALDQD</sequence>
<dbReference type="Gene3D" id="2.60.40.1460">
    <property type="entry name" value="Integrin domains. Chain A, domain 2"/>
    <property type="match status" value="1"/>
</dbReference>
<keyword evidence="9 13" id="KW-0472">Membrane</keyword>
<dbReference type="InterPro" id="IPR032695">
    <property type="entry name" value="Integrin_dom_sf"/>
</dbReference>
<evidence type="ECO:0000256" key="6">
    <source>
        <dbReference type="ARBA" id="ARBA00022889"/>
    </source>
</evidence>
<gene>
    <name evidence="15" type="ORF">X777_07910</name>
</gene>
<dbReference type="Gene3D" id="2.60.40.1510">
    <property type="entry name" value="ntegrin, alpha v. Chain A, domain 3"/>
    <property type="match status" value="1"/>
</dbReference>
<evidence type="ECO:0000256" key="1">
    <source>
        <dbReference type="ARBA" id="ARBA00004479"/>
    </source>
</evidence>
<evidence type="ECO:0000256" key="4">
    <source>
        <dbReference type="ARBA" id="ARBA00022729"/>
    </source>
</evidence>
<keyword evidence="6 13" id="KW-0130">Cell adhesion</keyword>
<accession>A0A026WZX2</accession>
<dbReference type="InterPro" id="IPR048285">
    <property type="entry name" value="Integrin_alpha_Ig-like_2"/>
</dbReference>
<reference evidence="15 16" key="1">
    <citation type="journal article" date="2014" name="Curr. Biol.">
        <title>The genome of the clonal raider ant Cerapachys biroi.</title>
        <authorList>
            <person name="Oxley P.R."/>
            <person name="Ji L."/>
            <person name="Fetter-Pruneda I."/>
            <person name="McKenzie S.K."/>
            <person name="Li C."/>
            <person name="Hu H."/>
            <person name="Zhang G."/>
            <person name="Kronauer D.J."/>
        </authorList>
    </citation>
    <scope>NUCLEOTIDE SEQUENCE [LARGE SCALE GENOMIC DNA]</scope>
</reference>
<keyword evidence="5" id="KW-0677">Repeat</keyword>
<dbReference type="Pfam" id="PF20805">
    <property type="entry name" value="Integrin_A_Ig_2"/>
    <property type="match status" value="1"/>
</dbReference>
<dbReference type="InterPro" id="IPR013519">
    <property type="entry name" value="Int_alpha_beta-p"/>
</dbReference>
<dbReference type="GO" id="GO:0009897">
    <property type="term" value="C:external side of plasma membrane"/>
    <property type="evidence" value="ECO:0007669"/>
    <property type="project" value="TreeGrafter"/>
</dbReference>
<evidence type="ECO:0000256" key="9">
    <source>
        <dbReference type="ARBA" id="ARBA00023136"/>
    </source>
</evidence>
<dbReference type="GO" id="GO:0007160">
    <property type="term" value="P:cell-matrix adhesion"/>
    <property type="evidence" value="ECO:0007669"/>
    <property type="project" value="TreeGrafter"/>
</dbReference>
<evidence type="ECO:0000256" key="3">
    <source>
        <dbReference type="ARBA" id="ARBA00022692"/>
    </source>
</evidence>
<dbReference type="GO" id="GO:0033627">
    <property type="term" value="P:cell adhesion mediated by integrin"/>
    <property type="evidence" value="ECO:0007669"/>
    <property type="project" value="TreeGrafter"/>
</dbReference>
<keyword evidence="11" id="KW-0325">Glycoprotein</keyword>
<dbReference type="PRINTS" id="PR01185">
    <property type="entry name" value="INTEGRINA"/>
</dbReference>
<dbReference type="SUPFAM" id="SSF69179">
    <property type="entry name" value="Integrin domains"/>
    <property type="match status" value="2"/>
</dbReference>
<evidence type="ECO:0000259" key="14">
    <source>
        <dbReference type="Pfam" id="PF20805"/>
    </source>
</evidence>
<dbReference type="InterPro" id="IPR028994">
    <property type="entry name" value="Integrin_alpha_N"/>
</dbReference>
<evidence type="ECO:0000256" key="11">
    <source>
        <dbReference type="ARBA" id="ARBA00023180"/>
    </source>
</evidence>
<evidence type="ECO:0000313" key="15">
    <source>
        <dbReference type="EMBL" id="EZA61577.1"/>
    </source>
</evidence>
<proteinExistence type="inferred from homology"/>
<keyword evidence="16" id="KW-1185">Reference proteome</keyword>
<feature type="domain" description="Integrin alpha second immunoglobulin-like" evidence="14">
    <location>
        <begin position="639"/>
        <end position="766"/>
    </location>
</feature>
<organism evidence="15 16">
    <name type="scientific">Ooceraea biroi</name>
    <name type="common">Clonal raider ant</name>
    <name type="synonym">Cerapachys biroi</name>
    <dbReference type="NCBI Taxonomy" id="2015173"/>
    <lineage>
        <taxon>Eukaryota</taxon>
        <taxon>Metazoa</taxon>
        <taxon>Ecdysozoa</taxon>
        <taxon>Arthropoda</taxon>
        <taxon>Hexapoda</taxon>
        <taxon>Insecta</taxon>
        <taxon>Pterygota</taxon>
        <taxon>Neoptera</taxon>
        <taxon>Endopterygota</taxon>
        <taxon>Hymenoptera</taxon>
        <taxon>Apocrita</taxon>
        <taxon>Aculeata</taxon>
        <taxon>Formicoidea</taxon>
        <taxon>Formicidae</taxon>
        <taxon>Dorylinae</taxon>
        <taxon>Ooceraea</taxon>
    </lineage>
</organism>
<dbReference type="SMART" id="SM00191">
    <property type="entry name" value="Int_alpha"/>
    <property type="match status" value="6"/>
</dbReference>
<dbReference type="GO" id="GO:0008305">
    <property type="term" value="C:integrin complex"/>
    <property type="evidence" value="ECO:0007669"/>
    <property type="project" value="InterPro"/>
</dbReference>
<evidence type="ECO:0000256" key="7">
    <source>
        <dbReference type="ARBA" id="ARBA00022989"/>
    </source>
</evidence>
<dbReference type="GO" id="GO:0007229">
    <property type="term" value="P:integrin-mediated signaling pathway"/>
    <property type="evidence" value="ECO:0007669"/>
    <property type="project" value="UniProtKB-KW"/>
</dbReference>
<keyword evidence="7 13" id="KW-1133">Transmembrane helix</keyword>
<evidence type="ECO:0000256" key="5">
    <source>
        <dbReference type="ARBA" id="ARBA00022737"/>
    </source>
</evidence>
<comment type="subcellular location">
    <subcellularLocation>
        <location evidence="1 13">Membrane</location>
        <topology evidence="1 13">Single-pass type I membrane protein</topology>
    </subcellularLocation>
</comment>
<dbReference type="SUPFAM" id="SSF69318">
    <property type="entry name" value="Integrin alpha N-terminal domain"/>
    <property type="match status" value="1"/>
</dbReference>
<protein>
    <submittedName>
        <fullName evidence="15">Integrin alpha-9</fullName>
    </submittedName>
</protein>
<dbReference type="OMA" id="VCAPRFI"/>
<dbReference type="Gene3D" id="2.130.10.130">
    <property type="entry name" value="Integrin alpha, N-terminal"/>
    <property type="match status" value="1"/>
</dbReference>
<evidence type="ECO:0000256" key="13">
    <source>
        <dbReference type="RuleBase" id="RU003762"/>
    </source>
</evidence>
<feature type="repeat" description="FG-GAP" evidence="12">
    <location>
        <begin position="385"/>
        <end position="443"/>
    </location>
</feature>
<dbReference type="STRING" id="2015173.A0A026WZX2"/>
<evidence type="ECO:0000256" key="12">
    <source>
        <dbReference type="PROSITE-ProRule" id="PRU00803"/>
    </source>
</evidence>
<name>A0A026WZX2_OOCBI</name>
<keyword evidence="8 13" id="KW-0401">Integrin</keyword>
<evidence type="ECO:0000256" key="10">
    <source>
        <dbReference type="ARBA" id="ARBA00023170"/>
    </source>
</evidence>
<dbReference type="InterPro" id="IPR013517">
    <property type="entry name" value="FG-GAP"/>
</dbReference>
<dbReference type="Gene3D" id="2.60.40.1530">
    <property type="entry name" value="ntegrin, alpha v. Chain A, domain 4"/>
    <property type="match status" value="1"/>
</dbReference>
<dbReference type="OrthoDB" id="5573735at2759"/>
<keyword evidence="10 13" id="KW-0675">Receptor</keyword>
<dbReference type="Proteomes" id="UP000053097">
    <property type="component" value="Unassembled WGS sequence"/>
</dbReference>
<feature type="transmembrane region" description="Helical" evidence="13">
    <location>
        <begin position="995"/>
        <end position="1019"/>
    </location>
</feature>
<feature type="chain" id="PRO_5001422592" evidence="13">
    <location>
        <begin position="24"/>
        <end position="1059"/>
    </location>
</feature>
<dbReference type="EMBL" id="KK107054">
    <property type="protein sequence ID" value="EZA61577.1"/>
    <property type="molecule type" value="Genomic_DNA"/>
</dbReference>
<evidence type="ECO:0000256" key="2">
    <source>
        <dbReference type="ARBA" id="ARBA00008054"/>
    </source>
</evidence>
<evidence type="ECO:0000313" key="16">
    <source>
        <dbReference type="Proteomes" id="UP000053097"/>
    </source>
</evidence>